<dbReference type="AlphaFoldDB" id="A0AAJ4N8V7"/>
<protein>
    <recommendedName>
        <fullName evidence="3">Swt1-like HEPN domain-containing protein</fullName>
    </recommendedName>
</protein>
<gene>
    <name evidence="1" type="ORF">G6M86_28940</name>
</gene>
<organism evidence="1 2">
    <name type="scientific">Agrobacterium tumefaciens</name>
    <dbReference type="NCBI Taxonomy" id="358"/>
    <lineage>
        <taxon>Bacteria</taxon>
        <taxon>Pseudomonadati</taxon>
        <taxon>Pseudomonadota</taxon>
        <taxon>Alphaproteobacteria</taxon>
        <taxon>Hyphomicrobiales</taxon>
        <taxon>Rhizobiaceae</taxon>
        <taxon>Rhizobium/Agrobacterium group</taxon>
        <taxon>Agrobacterium</taxon>
        <taxon>Agrobacterium tumefaciens complex</taxon>
    </lineage>
</organism>
<evidence type="ECO:0000313" key="1">
    <source>
        <dbReference type="EMBL" id="QTG17314.1"/>
    </source>
</evidence>
<evidence type="ECO:0000313" key="2">
    <source>
        <dbReference type="Proteomes" id="UP000663946"/>
    </source>
</evidence>
<proteinExistence type="predicted"/>
<dbReference type="EMBL" id="CP049221">
    <property type="protein sequence ID" value="QTG17314.1"/>
    <property type="molecule type" value="Genomic_DNA"/>
</dbReference>
<reference evidence="1" key="1">
    <citation type="submission" date="2020-02" db="EMBL/GenBank/DDBJ databases">
        <title>Unexpected conservation and global transmission of agrobacterial virulence plasmids.</title>
        <authorList>
            <person name="Weisberg A.J."/>
            <person name="Davis E.W. II"/>
            <person name="Tabima J.R."/>
            <person name="Belcher M.S."/>
            <person name="Miller M."/>
            <person name="Kuo C.-H."/>
            <person name="Loper J.E."/>
            <person name="Grunwald N.J."/>
            <person name="Putnam M.L."/>
            <person name="Chang J.H."/>
        </authorList>
    </citation>
    <scope>NUCLEOTIDE SEQUENCE</scope>
    <source>
        <strain evidence="1">Q15/94</strain>
        <plasmid evidence="1">pQ15_94_4</plasmid>
    </source>
</reference>
<dbReference type="RefSeq" id="WP_333723018.1">
    <property type="nucleotide sequence ID" value="NZ_CP049221.1"/>
</dbReference>
<keyword evidence="1" id="KW-0614">Plasmid</keyword>
<dbReference type="Proteomes" id="UP000663946">
    <property type="component" value="Plasmid pQ15_94_4"/>
</dbReference>
<evidence type="ECO:0008006" key="3">
    <source>
        <dbReference type="Google" id="ProtNLM"/>
    </source>
</evidence>
<accession>A0AAJ4N8V7</accession>
<geneLocation type="plasmid" evidence="1 2">
    <name>pQ15_94_4</name>
</geneLocation>
<name>A0AAJ4N8V7_AGRTU</name>
<sequence>MSDELRKLIEQQRKLQEVGNFDQLREAALGFQKFRETSELSLRIAEMQAASTVFKEAIGAISHNNSLNELVSERLRGFSEIGETFRQLERQFVLPDMSAIHDLLKAYPMDLSATMREALGSVDGIRDRMAALRTPWLDFDQQTLSARAFLDIQTIGGLVSASDAFSVSVAAALRTELGDWRDPITFSPPDLIDPSARLALYDGLGFNSNLTHFTEEAYQETVQLAGLDVIEDLETVEEDEGMGRNSRAYESLLRFEREIRAFIVVVMAASFGPKWMRQQLPNGMLDRWIEKRETDIQHGAEAVPLIEYADFTDYKAIIERADNWTKVFQPIFGRKEDVRESFQRLFPVRIATMHARMITLDDDLILRAETTRVLGRVRRYKN</sequence>